<evidence type="ECO:0000313" key="2">
    <source>
        <dbReference type="Proteomes" id="UP000623440"/>
    </source>
</evidence>
<keyword evidence="2" id="KW-1185">Reference proteome</keyword>
<name>A0ABR8E4H8_9NOSO</name>
<gene>
    <name evidence="1" type="ORF">H6G97_48295</name>
</gene>
<dbReference type="Proteomes" id="UP000623440">
    <property type="component" value="Unassembled WGS sequence"/>
</dbReference>
<reference evidence="1 2" key="1">
    <citation type="journal article" date="2020" name="ISME J.">
        <title>Comparative genomics reveals insights into cyanobacterial evolution and habitat adaptation.</title>
        <authorList>
            <person name="Chen M.Y."/>
            <person name="Teng W.K."/>
            <person name="Zhao L."/>
            <person name="Hu C.X."/>
            <person name="Zhou Y.K."/>
            <person name="Han B.P."/>
            <person name="Song L.R."/>
            <person name="Shu W.S."/>
        </authorList>
    </citation>
    <scope>NUCLEOTIDE SEQUENCE [LARGE SCALE GENOMIC DNA]</scope>
    <source>
        <strain evidence="1 2">FACHB-838</strain>
    </source>
</reference>
<sequence>MSEVTITISAIAKSSSFPYRRPRLIPARLTTALHSLRSLLGVMVHSC</sequence>
<evidence type="ECO:0000313" key="1">
    <source>
        <dbReference type="EMBL" id="MBD2536642.1"/>
    </source>
</evidence>
<comment type="caution">
    <text evidence="1">The sequence shown here is derived from an EMBL/GenBank/DDBJ whole genome shotgun (WGS) entry which is preliminary data.</text>
</comment>
<dbReference type="EMBL" id="JACJSI010000515">
    <property type="protein sequence ID" value="MBD2536642.1"/>
    <property type="molecule type" value="Genomic_DNA"/>
</dbReference>
<protein>
    <submittedName>
        <fullName evidence="1">Uncharacterized protein</fullName>
    </submittedName>
</protein>
<organism evidence="1 2">
    <name type="scientific">Nostoc flagelliforme FACHB-838</name>
    <dbReference type="NCBI Taxonomy" id="2692904"/>
    <lineage>
        <taxon>Bacteria</taxon>
        <taxon>Bacillati</taxon>
        <taxon>Cyanobacteriota</taxon>
        <taxon>Cyanophyceae</taxon>
        <taxon>Nostocales</taxon>
        <taxon>Nostocaceae</taxon>
        <taxon>Nostoc</taxon>
    </lineage>
</organism>
<accession>A0ABR8E4H8</accession>
<proteinExistence type="predicted"/>